<evidence type="ECO:0008006" key="3">
    <source>
        <dbReference type="Google" id="ProtNLM"/>
    </source>
</evidence>
<dbReference type="PANTHER" id="PTHR14614">
    <property type="entry name" value="HEPATOCELLULAR CARCINOMA-ASSOCIATED ANTIGEN"/>
    <property type="match status" value="1"/>
</dbReference>
<dbReference type="GO" id="GO:0005829">
    <property type="term" value="C:cytosol"/>
    <property type="evidence" value="ECO:0007669"/>
    <property type="project" value="TreeGrafter"/>
</dbReference>
<organism evidence="1 2">
    <name type="scientific">Hypholoma sublateritium (strain FD-334 SS-4)</name>
    <dbReference type="NCBI Taxonomy" id="945553"/>
    <lineage>
        <taxon>Eukaryota</taxon>
        <taxon>Fungi</taxon>
        <taxon>Dikarya</taxon>
        <taxon>Basidiomycota</taxon>
        <taxon>Agaricomycotina</taxon>
        <taxon>Agaricomycetes</taxon>
        <taxon>Agaricomycetidae</taxon>
        <taxon>Agaricales</taxon>
        <taxon>Agaricineae</taxon>
        <taxon>Strophariaceae</taxon>
        <taxon>Hypholoma</taxon>
    </lineage>
</organism>
<dbReference type="Gene3D" id="3.40.50.150">
    <property type="entry name" value="Vaccinia Virus protein VP39"/>
    <property type="match status" value="1"/>
</dbReference>
<dbReference type="InterPro" id="IPR019410">
    <property type="entry name" value="Methyltransf_16"/>
</dbReference>
<dbReference type="SUPFAM" id="SSF53335">
    <property type="entry name" value="S-adenosyl-L-methionine-dependent methyltransferases"/>
    <property type="match status" value="1"/>
</dbReference>
<dbReference type="Pfam" id="PF10294">
    <property type="entry name" value="Methyltransf_16"/>
    <property type="match status" value="1"/>
</dbReference>
<evidence type="ECO:0000313" key="1">
    <source>
        <dbReference type="EMBL" id="KJA16427.1"/>
    </source>
</evidence>
<dbReference type="AlphaFoldDB" id="A0A0D2KP84"/>
<protein>
    <recommendedName>
        <fullName evidence="3">Methyltransferase-domain-containing protein</fullName>
    </recommendedName>
</protein>
<dbReference type="EMBL" id="KN817621">
    <property type="protein sequence ID" value="KJA16427.1"/>
    <property type="molecule type" value="Genomic_DNA"/>
</dbReference>
<evidence type="ECO:0000313" key="2">
    <source>
        <dbReference type="Proteomes" id="UP000054270"/>
    </source>
</evidence>
<dbReference type="Proteomes" id="UP000054270">
    <property type="component" value="Unassembled WGS sequence"/>
</dbReference>
<reference evidence="2" key="1">
    <citation type="submission" date="2014-04" db="EMBL/GenBank/DDBJ databases">
        <title>Evolutionary Origins and Diversification of the Mycorrhizal Mutualists.</title>
        <authorList>
            <consortium name="DOE Joint Genome Institute"/>
            <consortium name="Mycorrhizal Genomics Consortium"/>
            <person name="Kohler A."/>
            <person name="Kuo A."/>
            <person name="Nagy L.G."/>
            <person name="Floudas D."/>
            <person name="Copeland A."/>
            <person name="Barry K.W."/>
            <person name="Cichocki N."/>
            <person name="Veneault-Fourrey C."/>
            <person name="LaButti K."/>
            <person name="Lindquist E.A."/>
            <person name="Lipzen A."/>
            <person name="Lundell T."/>
            <person name="Morin E."/>
            <person name="Murat C."/>
            <person name="Riley R."/>
            <person name="Ohm R."/>
            <person name="Sun H."/>
            <person name="Tunlid A."/>
            <person name="Henrissat B."/>
            <person name="Grigoriev I.V."/>
            <person name="Hibbett D.S."/>
            <person name="Martin F."/>
        </authorList>
    </citation>
    <scope>NUCLEOTIDE SEQUENCE [LARGE SCALE GENOMIC DNA]</scope>
    <source>
        <strain evidence="2">FD-334 SS-4</strain>
    </source>
</reference>
<keyword evidence="2" id="KW-1185">Reference proteome</keyword>
<dbReference type="OrthoDB" id="413520at2759"/>
<dbReference type="OMA" id="KETPFWT"/>
<dbReference type="STRING" id="945553.A0A0D2KP84"/>
<sequence>MVTENNGGSSYNPNFPLHLNIHPSTIPTAHSATFADAATLDAQFGCAAQEASILQYGIAGRVWEASYAMILYIQPPQNIEFDPPFINTDRTCTSTKYSMLELGSGTGLVASTLLKLLDPARDHIIVTDLPEVCPLLEANLRPVSLHADVSRSSAVTIMPLSWGNYYDVLNLPKLTSLTHIICSDLVYFPDLMGPLLRSLLHLSSPPFSTPSAAYAGQGNPTVIISYKLRSLVKETSFWSAFGLWFAFVPVVAREISENGEWTRFGSDSDDTTFIFVAHRRPESFDWNIPLLDEQLLAGTGAHGTDSPKGDDTFETLLFMALDQ</sequence>
<name>A0A0D2KP84_HYPSF</name>
<dbReference type="PANTHER" id="PTHR14614:SF161">
    <property type="match status" value="1"/>
</dbReference>
<dbReference type="InterPro" id="IPR029063">
    <property type="entry name" value="SAM-dependent_MTases_sf"/>
</dbReference>
<gene>
    <name evidence="1" type="ORF">HYPSUDRAFT_193151</name>
</gene>
<dbReference type="GO" id="GO:0008757">
    <property type="term" value="F:S-adenosylmethionine-dependent methyltransferase activity"/>
    <property type="evidence" value="ECO:0007669"/>
    <property type="project" value="UniProtKB-ARBA"/>
</dbReference>
<accession>A0A0D2KP84</accession>
<dbReference type="GO" id="GO:0032991">
    <property type="term" value="C:protein-containing complex"/>
    <property type="evidence" value="ECO:0007669"/>
    <property type="project" value="TreeGrafter"/>
</dbReference>
<proteinExistence type="predicted"/>